<feature type="compositionally biased region" description="Polar residues" evidence="2">
    <location>
        <begin position="106"/>
        <end position="125"/>
    </location>
</feature>
<sequence length="1300" mass="144730">MHFEQDGIGMPYSEPPPVFEQEDFELHGGSYSDQHDRFTDFDRRHYDLEHHDDIDPNLQHDSDVVVPSDDNVFEDVHPVDTNGPPGFAETHQHLVNKGVTNSSTFLRAPPVSQTGRTGNVNQSLTDDVDHTLPEHETSQQRPYNDCNEQTSSAPCPRGLPQKLDIHGHEQVNTTTPKLLWKFPAHNIQMYQRSSDRGFSLGAATTTVSANSQPLWSASHPTKQRTRPAVEVQPQIRDTASDARTELPGEPTSAEWDEDVSKGLAKLRKKEQATLAQHNLERADLTSQLQHTAYVNQELQTQGERLQHENQGLCVSLQQQQARLASLGAKANSFKTFLHGLGADIATLKQDAGTRQQKSEELVRELDATKSTQTALLEKSAELRDEALKLAQEAHGELTEMTHHATQLKKQLNEKCRMLGEEKNARLQLQSQLRPSSSEDISRLLKSQTDAVLDKLFEIHAEIEENGADGLTQMLEKLLAATQGLNSQQVTTIEDIASIKEIVDTMSEGVLTHTSMGEPKSDHDLPSTPHLHEALASLKTDLCRHQELMVQATVDQESIARLQQQLHDSSRKIADQTSALEESRASYDDLKERHSFLQGQADTTARTVAKHDAEMERMITEKAHVQAQANVTEQTRADLATKTNEAKTLGDTNAALRAEVESLQQALTAARLESRAIPDQEDFARKLDAAVKAAKEETSRIANDLHVQDKIRNGNDLKKITSARDELSEQITHLQTKLRSAKDEAEVSAVDQQSIFKLQKLADDRELEIQSLRVRLDELTRSVASTRDAEEKYDSLNAQYTAQVRQLDDIVQHRDRLTQQLASVTTELSDCKKAVQTAERRAEHIKSQAQHEVSNEKDKCQKRVDALQQHLETVQAEKQAQEKQAREFQNMLETNWKEHEEQQKEKVARLMNKIAELEAEKSHAVADYEAQRAGLSYKATASLARQSRPSLHSQNGWVHEGTGGKTLLPEQALHIEDAGFAAPVDMVPETQLQTDWSGNSASQHAHLSPSVEGTQHASYTYANHRGSNIFRGSSQGDAEDAEGTQDLVDRLTRPDARTSAFPGVDMPTFGEFNAQQDFVIHQDDSAANDDRLQTGGSQGARSTIGEDYAFTKRMPPPNSAMKRAQPRSVLQRGDNGGPFPILPPQQSSRYMTPEPRAATPEDHNNTTMHARSSSPDFVVNSTKGLTLYQGVGKRNSGANMEGHRPNPQAKRKAEAQVVPGYELQRKKLMVEEPSRGRWGLRSLSQPMVRTLEESGLQSELDANQSRTRALAGHATRSTRGAAKKLNKGERMSARFAKELNG</sequence>
<evidence type="ECO:0000313" key="4">
    <source>
        <dbReference type="Proteomes" id="UP001056384"/>
    </source>
</evidence>
<evidence type="ECO:0000313" key="3">
    <source>
        <dbReference type="EMBL" id="USW47271.1"/>
    </source>
</evidence>
<dbReference type="PANTHER" id="PTHR23159:SF60">
    <property type="entry name" value="SPINDLE ASSEMBLY ABNORMAL PROTEIN 4"/>
    <property type="match status" value="1"/>
</dbReference>
<feature type="region of interest" description="Disordered" evidence="2">
    <location>
        <begin position="1267"/>
        <end position="1300"/>
    </location>
</feature>
<feature type="region of interest" description="Disordered" evidence="2">
    <location>
        <begin position="1087"/>
        <end position="1177"/>
    </location>
</feature>
<gene>
    <name evidence="3" type="ORF">Slin15195_G005900</name>
</gene>
<reference evidence="3" key="1">
    <citation type="submission" date="2022-06" db="EMBL/GenBank/DDBJ databases">
        <title>Complete genome sequences of two strains of the flax pathogen Septoria linicola.</title>
        <authorList>
            <person name="Lapalu N."/>
            <person name="Simon A."/>
            <person name="Demenou B."/>
            <person name="Paumier D."/>
            <person name="Guillot M.-P."/>
            <person name="Gout L."/>
            <person name="Valade R."/>
        </authorList>
    </citation>
    <scope>NUCLEOTIDE SEQUENCE</scope>
    <source>
        <strain evidence="3">SE15195</strain>
    </source>
</reference>
<feature type="region of interest" description="Disordered" evidence="2">
    <location>
        <begin position="211"/>
        <end position="231"/>
    </location>
</feature>
<feature type="coiled-coil region" evidence="1">
    <location>
        <begin position="558"/>
        <end position="599"/>
    </location>
</feature>
<dbReference type="OrthoDB" id="3643239at2759"/>
<accession>A0A9Q9AJV7</accession>
<evidence type="ECO:0000256" key="2">
    <source>
        <dbReference type="SAM" id="MobiDB-lite"/>
    </source>
</evidence>
<name>A0A9Q9AJV7_9PEZI</name>
<dbReference type="PANTHER" id="PTHR23159">
    <property type="entry name" value="CENTROSOMAL PROTEIN 2"/>
    <property type="match status" value="1"/>
</dbReference>
<evidence type="ECO:0000256" key="1">
    <source>
        <dbReference type="SAM" id="Coils"/>
    </source>
</evidence>
<feature type="compositionally biased region" description="Polar residues" evidence="2">
    <location>
        <begin position="211"/>
        <end position="220"/>
    </location>
</feature>
<feature type="region of interest" description="Disordered" evidence="2">
    <location>
        <begin position="106"/>
        <end position="153"/>
    </location>
</feature>
<keyword evidence="4" id="KW-1185">Reference proteome</keyword>
<feature type="region of interest" description="Disordered" evidence="2">
    <location>
        <begin position="1"/>
        <end position="20"/>
    </location>
</feature>
<proteinExistence type="predicted"/>
<feature type="compositionally biased region" description="Polar residues" evidence="2">
    <location>
        <begin position="139"/>
        <end position="153"/>
    </location>
</feature>
<dbReference type="Gene3D" id="1.10.287.1490">
    <property type="match status" value="1"/>
</dbReference>
<feature type="coiled-coil region" evidence="1">
    <location>
        <begin position="716"/>
        <end position="788"/>
    </location>
</feature>
<dbReference type="EMBL" id="CP099418">
    <property type="protein sequence ID" value="USW47271.1"/>
    <property type="molecule type" value="Genomic_DNA"/>
</dbReference>
<organism evidence="3 4">
    <name type="scientific">Septoria linicola</name>
    <dbReference type="NCBI Taxonomy" id="215465"/>
    <lineage>
        <taxon>Eukaryota</taxon>
        <taxon>Fungi</taxon>
        <taxon>Dikarya</taxon>
        <taxon>Ascomycota</taxon>
        <taxon>Pezizomycotina</taxon>
        <taxon>Dothideomycetes</taxon>
        <taxon>Dothideomycetidae</taxon>
        <taxon>Mycosphaerellales</taxon>
        <taxon>Mycosphaerellaceae</taxon>
        <taxon>Septoria</taxon>
    </lineage>
</organism>
<feature type="compositionally biased region" description="Basic and acidic residues" evidence="2">
    <location>
        <begin position="127"/>
        <end position="138"/>
    </location>
</feature>
<feature type="region of interest" description="Disordered" evidence="2">
    <location>
        <begin position="1191"/>
        <end position="1212"/>
    </location>
</feature>
<feature type="compositionally biased region" description="Basic and acidic residues" evidence="2">
    <location>
        <begin position="1285"/>
        <end position="1300"/>
    </location>
</feature>
<protein>
    <submittedName>
        <fullName evidence="3">Uncharacterized protein</fullName>
    </submittedName>
</protein>
<feature type="coiled-coil region" evidence="1">
    <location>
        <begin position="645"/>
        <end position="672"/>
    </location>
</feature>
<feature type="coiled-coil region" evidence="1">
    <location>
        <begin position="813"/>
        <end position="926"/>
    </location>
</feature>
<feature type="region of interest" description="Disordered" evidence="2">
    <location>
        <begin position="1048"/>
        <end position="1067"/>
    </location>
</feature>
<keyword evidence="1" id="KW-0175">Coiled coil</keyword>
<dbReference type="Proteomes" id="UP001056384">
    <property type="component" value="Chromosome 1"/>
</dbReference>
<feature type="compositionally biased region" description="Polar residues" evidence="2">
    <location>
        <begin position="1164"/>
        <end position="1177"/>
    </location>
</feature>